<gene>
    <name evidence="2" type="ORF">DSL64_16560</name>
</gene>
<keyword evidence="1" id="KW-0812">Transmembrane</keyword>
<feature type="transmembrane region" description="Helical" evidence="1">
    <location>
        <begin position="410"/>
        <end position="428"/>
    </location>
</feature>
<evidence type="ECO:0000256" key="1">
    <source>
        <dbReference type="SAM" id="Phobius"/>
    </source>
</evidence>
<feature type="transmembrane region" description="Helical" evidence="1">
    <location>
        <begin position="23"/>
        <end position="43"/>
    </location>
</feature>
<organism evidence="2 3">
    <name type="scientific">Dyadobacter luteus</name>
    <dbReference type="NCBI Taxonomy" id="2259619"/>
    <lineage>
        <taxon>Bacteria</taxon>
        <taxon>Pseudomonadati</taxon>
        <taxon>Bacteroidota</taxon>
        <taxon>Cytophagia</taxon>
        <taxon>Cytophagales</taxon>
        <taxon>Spirosomataceae</taxon>
        <taxon>Dyadobacter</taxon>
    </lineage>
</organism>
<dbReference type="OrthoDB" id="140980at2"/>
<protein>
    <submittedName>
        <fullName evidence="2">Quinol:cytochrome C oxidoreductase</fullName>
    </submittedName>
</protein>
<feature type="transmembrane region" description="Helical" evidence="1">
    <location>
        <begin position="302"/>
        <end position="323"/>
    </location>
</feature>
<feature type="transmembrane region" description="Helical" evidence="1">
    <location>
        <begin position="129"/>
        <end position="150"/>
    </location>
</feature>
<keyword evidence="1" id="KW-0472">Membrane</keyword>
<comment type="caution">
    <text evidence="2">The sequence shown here is derived from an EMBL/GenBank/DDBJ whole genome shotgun (WGS) entry which is preliminary data.</text>
</comment>
<dbReference type="PANTHER" id="PTHR43044">
    <property type="match status" value="1"/>
</dbReference>
<reference evidence="2 3" key="1">
    <citation type="submission" date="2018-07" db="EMBL/GenBank/DDBJ databases">
        <title>Dyadobacter roseus sp. nov., isolated from rose rhizosphere soil.</title>
        <authorList>
            <person name="Chen L."/>
        </authorList>
    </citation>
    <scope>NUCLEOTIDE SEQUENCE [LARGE SCALE GENOMIC DNA]</scope>
    <source>
        <strain evidence="2 3">RS19</strain>
    </source>
</reference>
<feature type="transmembrane region" description="Helical" evidence="1">
    <location>
        <begin position="225"/>
        <end position="247"/>
    </location>
</feature>
<name>A0A3D8Y9C3_9BACT</name>
<evidence type="ECO:0000313" key="2">
    <source>
        <dbReference type="EMBL" id="REA59918.1"/>
    </source>
</evidence>
<dbReference type="AlphaFoldDB" id="A0A3D8Y9C3"/>
<proteinExistence type="predicted"/>
<dbReference type="Proteomes" id="UP000256373">
    <property type="component" value="Unassembled WGS sequence"/>
</dbReference>
<feature type="transmembrane region" description="Helical" evidence="1">
    <location>
        <begin position="259"/>
        <end position="282"/>
    </location>
</feature>
<dbReference type="PANTHER" id="PTHR43044:SF1">
    <property type="entry name" value="QUINOL:CYTOCHROME C OXIDOREDUCTASE QUINONE-BINDING SUBUNIT 2"/>
    <property type="match status" value="1"/>
</dbReference>
<keyword evidence="1" id="KW-1133">Transmembrane helix</keyword>
<feature type="transmembrane region" description="Helical" evidence="1">
    <location>
        <begin position="94"/>
        <end position="117"/>
    </location>
</feature>
<evidence type="ECO:0000313" key="3">
    <source>
        <dbReference type="Proteomes" id="UP000256373"/>
    </source>
</evidence>
<sequence>MASAHSIPSIEERFEFTSGAKRNLIIGGAVGVALIALGAYLAASGGGHHEVAHGAEHAASAIAHPTPENASKVHVTAEASHHVKGLGARIWANLWVNAVYFTGISVIGMFFISYNYLAQAGWSAVFKRIPEALPAFLPFTGIIMLITFFMGGHDLFHWTDSSLYEVGGPHYDPIIAGKQGFLNTPFFVIRLVLYFVLWYGMWRVIRNYSLQEDEIGGTELYDKSIRLGTAFLVVFGVTSSTSAWDFVMSIDTHWFSTMFGWYTLASWHVAGLAVITLTIVMLRERGYLRAVNSSHLRDLGKFVFAFSIFWTYVWFAQFLLIYYANMPEETIYYIERFRGYEGFFKAPFFITLILNFFLPFLILMTRDAKATHSILKVACWCVIIGHYMDFYTNIMPGTMGSSAGFGPLEWGFFVVFLCAFGYSVASQLEKANLIPRHHPMLEESLHHDIA</sequence>
<feature type="transmembrane region" description="Helical" evidence="1">
    <location>
        <begin position="374"/>
        <end position="390"/>
    </location>
</feature>
<keyword evidence="3" id="KW-1185">Reference proteome</keyword>
<dbReference type="RefSeq" id="WP_115832022.1">
    <property type="nucleotide sequence ID" value="NZ_QNUL01000013.1"/>
</dbReference>
<feature type="transmembrane region" description="Helical" evidence="1">
    <location>
        <begin position="343"/>
        <end position="362"/>
    </location>
</feature>
<accession>A0A3D8Y9C3</accession>
<feature type="transmembrane region" description="Helical" evidence="1">
    <location>
        <begin position="187"/>
        <end position="205"/>
    </location>
</feature>
<dbReference type="EMBL" id="QNUL01000013">
    <property type="protein sequence ID" value="REA59918.1"/>
    <property type="molecule type" value="Genomic_DNA"/>
</dbReference>